<dbReference type="SUPFAM" id="SSF51569">
    <property type="entry name" value="Aldolase"/>
    <property type="match status" value="1"/>
</dbReference>
<dbReference type="PIRSF" id="PIRSF001365">
    <property type="entry name" value="DHDPS"/>
    <property type="match status" value="1"/>
</dbReference>
<dbReference type="Pfam" id="PF00701">
    <property type="entry name" value="DHDPS"/>
    <property type="match status" value="1"/>
</dbReference>
<dbReference type="EC" id="4.2.1.41" evidence="5"/>
<comment type="similarity">
    <text evidence="3 5 6">Belongs to the DapA family.</text>
</comment>
<organism evidence="7 8">
    <name type="scientific">Streptosporangium lutulentum</name>
    <dbReference type="NCBI Taxonomy" id="1461250"/>
    <lineage>
        <taxon>Bacteria</taxon>
        <taxon>Bacillati</taxon>
        <taxon>Actinomycetota</taxon>
        <taxon>Actinomycetes</taxon>
        <taxon>Streptosporangiales</taxon>
        <taxon>Streptosporangiaceae</taxon>
        <taxon>Streptosporangium</taxon>
    </lineage>
</organism>
<comment type="pathway">
    <text evidence="2 5">Carbohydrate acid metabolism; D-glucarate degradation; 2,5-dioxopentanoate from D-glucarate: step 2/2.</text>
</comment>
<dbReference type="HAMAP" id="MF_00694">
    <property type="entry name" value="KDGDH"/>
    <property type="match status" value="1"/>
</dbReference>
<protein>
    <recommendedName>
        <fullName evidence="5">Probable 5-dehydro-4-deoxyglucarate dehydratase</fullName>
        <ecNumber evidence="5">4.2.1.41</ecNumber>
    </recommendedName>
    <alternativeName>
        <fullName evidence="5">5-keto-4-deoxy-glucarate dehydratase</fullName>
        <shortName evidence="5">KDGDH</shortName>
    </alternativeName>
</protein>
<gene>
    <name evidence="7" type="ORF">J2853_005016</name>
</gene>
<dbReference type="InterPro" id="IPR002220">
    <property type="entry name" value="DapA-like"/>
</dbReference>
<dbReference type="InterPro" id="IPR013785">
    <property type="entry name" value="Aldolase_TIM"/>
</dbReference>
<evidence type="ECO:0000313" key="8">
    <source>
        <dbReference type="Proteomes" id="UP001225356"/>
    </source>
</evidence>
<sequence length="311" mass="32534">MNDRDDKGWDVRLNGVLFFPVTPFGADGDVAEEVLAEHVGQGVEAGAGGVFTACGTGEFHALSLGEYARVVSVTAATAGGRVPVFAGAGGALPFAQACAEAATANGADGLLLLPPYLVGAPPEGLVDYVREVAATTDLPIIVYHRGNARFTPAAAAELADMPGVIGIKDGFGDLDLLQRIILTVRRTTSREFTFFNGLPTAEMTVPAYRGLGVTLYSSAVFCFAPEVALTFNKAVTSGDDELVQRLLTDFYLPLVELRDLVPGYAVGLVKAGVRLRGLDVGGVRAPLTDPTPEHLARLERLIATGTEITGC</sequence>
<name>A0ABT9QGA9_9ACTN</name>
<evidence type="ECO:0000256" key="5">
    <source>
        <dbReference type="HAMAP-Rule" id="MF_00694"/>
    </source>
</evidence>
<evidence type="ECO:0000313" key="7">
    <source>
        <dbReference type="EMBL" id="MDP9845805.1"/>
    </source>
</evidence>
<dbReference type="SMART" id="SM01130">
    <property type="entry name" value="DHDPS"/>
    <property type="match status" value="1"/>
</dbReference>
<dbReference type="EMBL" id="JAUSQU010000001">
    <property type="protein sequence ID" value="MDP9845805.1"/>
    <property type="molecule type" value="Genomic_DNA"/>
</dbReference>
<keyword evidence="4 5" id="KW-0456">Lyase</keyword>
<dbReference type="PANTHER" id="PTHR12128:SF19">
    <property type="entry name" value="5-DEHYDRO-4-DEOXYGLUCARATE DEHYDRATASE 2-RELATED"/>
    <property type="match status" value="1"/>
</dbReference>
<keyword evidence="8" id="KW-1185">Reference proteome</keyword>
<evidence type="ECO:0000256" key="3">
    <source>
        <dbReference type="ARBA" id="ARBA00007592"/>
    </source>
</evidence>
<evidence type="ECO:0000256" key="2">
    <source>
        <dbReference type="ARBA" id="ARBA00004983"/>
    </source>
</evidence>
<reference evidence="7 8" key="1">
    <citation type="submission" date="2023-07" db="EMBL/GenBank/DDBJ databases">
        <title>Sequencing the genomes of 1000 actinobacteria strains.</title>
        <authorList>
            <person name="Klenk H.-P."/>
        </authorList>
    </citation>
    <scope>NUCLEOTIDE SEQUENCE [LARGE SCALE GENOMIC DNA]</scope>
    <source>
        <strain evidence="7 8">DSM 46740</strain>
    </source>
</reference>
<dbReference type="PANTHER" id="PTHR12128">
    <property type="entry name" value="DIHYDRODIPICOLINATE SYNTHASE"/>
    <property type="match status" value="1"/>
</dbReference>
<evidence type="ECO:0000256" key="6">
    <source>
        <dbReference type="PIRNR" id="PIRNR001365"/>
    </source>
</evidence>
<comment type="catalytic activity">
    <reaction evidence="1 5">
        <text>5-dehydro-4-deoxy-D-glucarate + H(+) = 2,5-dioxopentanoate + CO2 + H2O</text>
        <dbReference type="Rhea" id="RHEA:24608"/>
        <dbReference type="ChEBI" id="CHEBI:15377"/>
        <dbReference type="ChEBI" id="CHEBI:15378"/>
        <dbReference type="ChEBI" id="CHEBI:16526"/>
        <dbReference type="ChEBI" id="CHEBI:42819"/>
        <dbReference type="ChEBI" id="CHEBI:58136"/>
        <dbReference type="EC" id="4.2.1.41"/>
    </reaction>
</comment>
<accession>A0ABT9QGA9</accession>
<comment type="caution">
    <text evidence="7">The sequence shown here is derived from an EMBL/GenBank/DDBJ whole genome shotgun (WGS) entry which is preliminary data.</text>
</comment>
<dbReference type="NCBIfam" id="NF002958">
    <property type="entry name" value="PRK03620.1"/>
    <property type="match status" value="1"/>
</dbReference>
<dbReference type="GO" id="GO:0047448">
    <property type="term" value="F:5-dehydro-4-deoxyglucarate dehydratase activity"/>
    <property type="evidence" value="ECO:0007669"/>
    <property type="project" value="UniProtKB-EC"/>
</dbReference>
<dbReference type="Gene3D" id="3.20.20.70">
    <property type="entry name" value="Aldolase class I"/>
    <property type="match status" value="1"/>
</dbReference>
<dbReference type="Proteomes" id="UP001225356">
    <property type="component" value="Unassembled WGS sequence"/>
</dbReference>
<dbReference type="InterPro" id="IPR017655">
    <property type="entry name" value="Dehydro-deoxyglucarate_dehyd"/>
</dbReference>
<evidence type="ECO:0000256" key="4">
    <source>
        <dbReference type="ARBA" id="ARBA00023239"/>
    </source>
</evidence>
<proteinExistence type="inferred from homology"/>
<evidence type="ECO:0000256" key="1">
    <source>
        <dbReference type="ARBA" id="ARBA00001446"/>
    </source>
</evidence>